<feature type="transmembrane region" description="Helical" evidence="1">
    <location>
        <begin position="144"/>
        <end position="171"/>
    </location>
</feature>
<evidence type="ECO:0000313" key="3">
    <source>
        <dbReference type="Proteomes" id="UP000007076"/>
    </source>
</evidence>
<dbReference type="Proteomes" id="UP000007076">
    <property type="component" value="Chromosome"/>
</dbReference>
<feature type="transmembrane region" description="Helical" evidence="1">
    <location>
        <begin position="96"/>
        <end position="123"/>
    </location>
</feature>
<name>E4N445_KITSK</name>
<feature type="transmembrane region" description="Helical" evidence="1">
    <location>
        <begin position="305"/>
        <end position="327"/>
    </location>
</feature>
<keyword evidence="1" id="KW-0812">Transmembrane</keyword>
<evidence type="ECO:0000256" key="1">
    <source>
        <dbReference type="SAM" id="Phobius"/>
    </source>
</evidence>
<dbReference type="PATRIC" id="fig|452652.3.peg.116"/>
<evidence type="ECO:0000313" key="2">
    <source>
        <dbReference type="EMBL" id="BAJ25976.1"/>
    </source>
</evidence>
<keyword evidence="3" id="KW-1185">Reference proteome</keyword>
<gene>
    <name evidence="2" type="ordered locus">KSE_01250</name>
</gene>
<feature type="transmembrane region" description="Helical" evidence="1">
    <location>
        <begin position="38"/>
        <end position="59"/>
    </location>
</feature>
<dbReference type="eggNOG" id="COG1277">
    <property type="taxonomic scope" value="Bacteria"/>
</dbReference>
<feature type="transmembrane region" description="Helical" evidence="1">
    <location>
        <begin position="191"/>
        <end position="212"/>
    </location>
</feature>
<reference evidence="2 3" key="1">
    <citation type="journal article" date="2010" name="DNA Res.">
        <title>Genome sequence of Kitasatospora setae NBRC 14216T: an evolutionary snapshot of the family Streptomycetaceae.</title>
        <authorList>
            <person name="Ichikawa N."/>
            <person name="Oguchi A."/>
            <person name="Ikeda H."/>
            <person name="Ishikawa J."/>
            <person name="Kitani S."/>
            <person name="Watanabe Y."/>
            <person name="Nakamura S."/>
            <person name="Katano Y."/>
            <person name="Kishi E."/>
            <person name="Sasagawa M."/>
            <person name="Ankai A."/>
            <person name="Fukui S."/>
            <person name="Hashimoto Y."/>
            <person name="Kamata S."/>
            <person name="Otoguro M."/>
            <person name="Tanikawa S."/>
            <person name="Nihira T."/>
            <person name="Horinouchi S."/>
            <person name="Ohnishi Y."/>
            <person name="Hayakawa M."/>
            <person name="Kuzuyama T."/>
            <person name="Arisawa A."/>
            <person name="Nomoto F."/>
            <person name="Miura H."/>
            <person name="Takahashi Y."/>
            <person name="Fujita N."/>
        </authorList>
    </citation>
    <scope>NUCLEOTIDE SEQUENCE [LARGE SCALE GENOMIC DNA]</scope>
    <source>
        <strain evidence="3">ATCC 33774 / DSM 43861 / JCM 3304 / KCC A-0304 / NBRC 14216 / KM-6054</strain>
    </source>
</reference>
<dbReference type="KEGG" id="ksk:KSE_01250"/>
<dbReference type="STRING" id="452652.KSE_01250"/>
<dbReference type="EMBL" id="AP010968">
    <property type="protein sequence ID" value="BAJ25976.1"/>
    <property type="molecule type" value="Genomic_DNA"/>
</dbReference>
<dbReference type="RefSeq" id="WP_014133297.1">
    <property type="nucleotide sequence ID" value="NC_016109.1"/>
</dbReference>
<dbReference type="AlphaFoldDB" id="E4N445"/>
<accession>E4N445</accession>
<dbReference type="HOGENOM" id="CLU_066229_0_0_11"/>
<keyword evidence="1" id="KW-0472">Membrane</keyword>
<organism evidence="2 3">
    <name type="scientific">Kitasatospora setae (strain ATCC 33774 / DSM 43861 / JCM 3304 / KCC A-0304 / NBRC 14216 / KM-6054)</name>
    <name type="common">Streptomyces setae</name>
    <dbReference type="NCBI Taxonomy" id="452652"/>
    <lineage>
        <taxon>Bacteria</taxon>
        <taxon>Bacillati</taxon>
        <taxon>Actinomycetota</taxon>
        <taxon>Actinomycetes</taxon>
        <taxon>Kitasatosporales</taxon>
        <taxon>Streptomycetaceae</taxon>
        <taxon>Kitasatospora</taxon>
    </lineage>
</organism>
<sequence>MSTDVLTERAASPADRRERPAKPRLRGLLWLSLRQNRLLLRVLAVFLVLAVADLVWVHVAVQHVVGVLRRTGCYEPESWGSDTCWVLFSPISRPHFWFVSVLQPLVTAFPLLVGVFVGAPLLAQEYERGTIRLVRAQSVGPARWLTARLLVPAAAVLLVSGVLAALMSWVWWTDLVHGPGAFDPPFQAFTYPALGVAPVAWTLFAFTAGVLAGQATRRVLPAMALTAGAVVVAHGLVRWVRPYFHSAVEVLVSAGTAQPPNAWLLGRTTVLPDGTRVRAEYCLGSPECAQAPETWLRYHPARHLVPIQLVEAGVLVALTAVVLVVVFRRVGRLR</sequence>
<keyword evidence="1" id="KW-1133">Transmembrane helix</keyword>
<protein>
    <submittedName>
        <fullName evidence="2">Uncharacterized protein</fullName>
    </submittedName>
</protein>
<feature type="transmembrane region" description="Helical" evidence="1">
    <location>
        <begin position="219"/>
        <end position="237"/>
    </location>
</feature>
<proteinExistence type="predicted"/>